<evidence type="ECO:0000259" key="9">
    <source>
        <dbReference type="PROSITE" id="PS51406"/>
    </source>
</evidence>
<feature type="non-terminal residue" evidence="10">
    <location>
        <position position="1"/>
    </location>
</feature>
<dbReference type="PANTHER" id="PTHR24300">
    <property type="entry name" value="CYTOCHROME P450 508A4-RELATED"/>
    <property type="match status" value="1"/>
</dbReference>
<dbReference type="Pfam" id="PF00147">
    <property type="entry name" value="Fibrinogen_C"/>
    <property type="match status" value="1"/>
</dbReference>
<feature type="domain" description="Fibrinogen C-terminal" evidence="9">
    <location>
        <begin position="533"/>
        <end position="748"/>
    </location>
</feature>
<dbReference type="InterPro" id="IPR020837">
    <property type="entry name" value="Fibrinogen_CS"/>
</dbReference>
<comment type="cofactor">
    <cofactor evidence="1">
        <name>heme</name>
        <dbReference type="ChEBI" id="CHEBI:30413"/>
    </cofactor>
</comment>
<keyword evidence="11" id="KW-1185">Reference proteome</keyword>
<keyword evidence="5" id="KW-0408">Iron</keyword>
<keyword evidence="8" id="KW-0472">Membrane</keyword>
<dbReference type="Pfam" id="PF00067">
    <property type="entry name" value="p450"/>
    <property type="match status" value="2"/>
</dbReference>
<dbReference type="EMBL" id="JAAWVN010013814">
    <property type="protein sequence ID" value="MBN3291731.1"/>
    <property type="molecule type" value="Genomic_DNA"/>
</dbReference>
<dbReference type="SMART" id="SM00186">
    <property type="entry name" value="FBG"/>
    <property type="match status" value="1"/>
</dbReference>
<dbReference type="Proteomes" id="UP001166052">
    <property type="component" value="Unassembled WGS sequence"/>
</dbReference>
<protein>
    <submittedName>
        <fullName evidence="10">CP2K1 protein</fullName>
    </submittedName>
</protein>
<dbReference type="InterPro" id="IPR002181">
    <property type="entry name" value="Fibrinogen_a/b/g_C_dom"/>
</dbReference>
<dbReference type="PRINTS" id="PR00385">
    <property type="entry name" value="P450"/>
</dbReference>
<evidence type="ECO:0000256" key="4">
    <source>
        <dbReference type="ARBA" id="ARBA00022723"/>
    </source>
</evidence>
<organism evidence="10 11">
    <name type="scientific">Polypterus senegalus</name>
    <name type="common">Senegal bichir</name>
    <dbReference type="NCBI Taxonomy" id="55291"/>
    <lineage>
        <taxon>Eukaryota</taxon>
        <taxon>Metazoa</taxon>
        <taxon>Chordata</taxon>
        <taxon>Craniata</taxon>
        <taxon>Vertebrata</taxon>
        <taxon>Euteleostomi</taxon>
        <taxon>Actinopterygii</taxon>
        <taxon>Polypteriformes</taxon>
        <taxon>Polypteridae</taxon>
        <taxon>Polypterus</taxon>
    </lineage>
</organism>
<evidence type="ECO:0000256" key="7">
    <source>
        <dbReference type="SAM" id="MobiDB-lite"/>
    </source>
</evidence>
<comment type="caution">
    <text evidence="10">The sequence shown here is derived from an EMBL/GenBank/DDBJ whole genome shotgun (WGS) entry which is preliminary data.</text>
</comment>
<keyword evidence="6" id="KW-1015">Disulfide bond</keyword>
<dbReference type="InterPro" id="IPR017972">
    <property type="entry name" value="Cyt_P450_CS"/>
</dbReference>
<keyword evidence="4" id="KW-0479">Metal-binding</keyword>
<dbReference type="PRINTS" id="PR00463">
    <property type="entry name" value="EP450I"/>
</dbReference>
<keyword evidence="8" id="KW-1133">Transmembrane helix</keyword>
<evidence type="ECO:0000256" key="3">
    <source>
        <dbReference type="ARBA" id="ARBA00022617"/>
    </source>
</evidence>
<dbReference type="InterPro" id="IPR050182">
    <property type="entry name" value="Cytochrome_P450_fam2"/>
</dbReference>
<dbReference type="InterPro" id="IPR036396">
    <property type="entry name" value="Cyt_P450_sf"/>
</dbReference>
<proteinExistence type="inferred from homology"/>
<dbReference type="PROSITE" id="PS00514">
    <property type="entry name" value="FIBRINOGEN_C_1"/>
    <property type="match status" value="1"/>
</dbReference>
<dbReference type="InterPro" id="IPR036056">
    <property type="entry name" value="Fibrinogen-like_C"/>
</dbReference>
<dbReference type="InterPro" id="IPR008160">
    <property type="entry name" value="Collagen"/>
</dbReference>
<dbReference type="Gene3D" id="3.90.215.10">
    <property type="entry name" value="Gamma Fibrinogen, chain A, domain 1"/>
    <property type="match status" value="1"/>
</dbReference>
<dbReference type="PANTHER" id="PTHR24300:SF395">
    <property type="entry name" value="CYTOCHROME P450, FAMILY 2, SUBFAMILY AC, POLYPEPTIDE 7"/>
    <property type="match status" value="1"/>
</dbReference>
<dbReference type="NCBIfam" id="NF040941">
    <property type="entry name" value="GGGWT_bact"/>
    <property type="match status" value="1"/>
</dbReference>
<sequence length="748" mass="83619">MPLSGLLLTDTSTACLICVFTVLALYFFFSKKTQNSEYSFPPGPTPLPVLGNINIFNMWFPHLTLHKLSEKYGGVFTFHVGSTKFVILCGYDAVKEALVNQPDDFGDRGLRKINKELSRGDGIVFGRGESWKTMRRFTLSTLRDFGMGKRTIEDRIVEECQNLMDVFESHKGQPFNPKMIINSAVSNIICSIIFGDRFDYQDSHFLHLQTIMNESFKLSVSPQIQGLISHSHASLSLEVKNTKSHFHEGNLIASSLNLFAAGTETTSTTLRWGLLLMMKHPEVQAKVHQEIENVIGKDRCPQTEDRKSMPYTDAVIHEIQRFSNVAPMSLLHQTATDTTFRGYRIPKGTPVIPLLTSVLFDKTQWATPYKFNPAHFLDDQGKFIRRDAFLPFSAGRRVCLGETLAKMELFLFFTMLLQKFVFRPPAGVTPEQLDLSPVPGLTLTPKDFKMCAVKVLNLGSEKFTVLQGCPGSAGTPGTPGQNGYPGSNGQNGTPGIKGEKGEQGTYGKIGPQGEKGDKGDRGSQGICATFNDSLCQIGARNCLQHLERGYTISGWYTVYSDTCKAVTVYCDMDTEGGGWTVFQRRMDGSVDFYRKWNPYKIGFGKQQSEFWLGNENIHILTRNGNYELRVDLEDFENNKVYAKYESFKLEGETDLYRLRLGTYTGGSVGDSLALHNNKPFSTYDKDNDEGTQNCAVTVSGAWWYTNCYGSNLNGKYLKGQGGPSSYGIDWASGKGVGYSYKYTDMKFR</sequence>
<dbReference type="PROSITE" id="PS51406">
    <property type="entry name" value="FIBRINOGEN_C_2"/>
    <property type="match status" value="1"/>
</dbReference>
<comment type="similarity">
    <text evidence="2">Belongs to the cytochrome P450 family.</text>
</comment>
<feature type="region of interest" description="Disordered" evidence="7">
    <location>
        <begin position="474"/>
        <end position="521"/>
    </location>
</feature>
<dbReference type="InterPro" id="IPR014716">
    <property type="entry name" value="Fibrinogen_a/b/g_C_1"/>
</dbReference>
<keyword evidence="3" id="KW-0349">Heme</keyword>
<evidence type="ECO:0000256" key="1">
    <source>
        <dbReference type="ARBA" id="ARBA00001971"/>
    </source>
</evidence>
<dbReference type="CDD" id="cd00087">
    <property type="entry name" value="FReD"/>
    <property type="match status" value="1"/>
</dbReference>
<evidence type="ECO:0000256" key="2">
    <source>
        <dbReference type="ARBA" id="ARBA00010617"/>
    </source>
</evidence>
<evidence type="ECO:0000256" key="5">
    <source>
        <dbReference type="ARBA" id="ARBA00023004"/>
    </source>
</evidence>
<evidence type="ECO:0000256" key="8">
    <source>
        <dbReference type="SAM" id="Phobius"/>
    </source>
</evidence>
<feature type="transmembrane region" description="Helical" evidence="8">
    <location>
        <begin position="6"/>
        <end position="29"/>
    </location>
</feature>
<dbReference type="SUPFAM" id="SSF56496">
    <property type="entry name" value="Fibrinogen C-terminal domain-like"/>
    <property type="match status" value="1"/>
</dbReference>
<dbReference type="Gene3D" id="1.10.630.10">
    <property type="entry name" value="Cytochrome P450"/>
    <property type="match status" value="2"/>
</dbReference>
<evidence type="ECO:0000313" key="10">
    <source>
        <dbReference type="EMBL" id="MBN3291731.1"/>
    </source>
</evidence>
<gene>
    <name evidence="10" type="primary">Cyp2k1_1</name>
    <name evidence="10" type="ORF">GTO92_0003441</name>
</gene>
<dbReference type="PROSITE" id="PS00086">
    <property type="entry name" value="CYTOCHROME_P450"/>
    <property type="match status" value="1"/>
</dbReference>
<name>A0ABS2YZQ2_POLSE</name>
<feature type="compositionally biased region" description="Polar residues" evidence="7">
    <location>
        <begin position="478"/>
        <end position="493"/>
    </location>
</feature>
<dbReference type="InterPro" id="IPR002401">
    <property type="entry name" value="Cyt_P450_E_grp-I"/>
</dbReference>
<evidence type="ECO:0000313" key="11">
    <source>
        <dbReference type="Proteomes" id="UP001166052"/>
    </source>
</evidence>
<evidence type="ECO:0000256" key="6">
    <source>
        <dbReference type="ARBA" id="ARBA00023157"/>
    </source>
</evidence>
<reference evidence="10" key="1">
    <citation type="journal article" date="2021" name="Cell">
        <title>Tracing the genetic footprints of vertebrate landing in non-teleost ray-finned fishes.</title>
        <authorList>
            <person name="Bi X."/>
            <person name="Wang K."/>
            <person name="Yang L."/>
            <person name="Pan H."/>
            <person name="Jiang H."/>
            <person name="Wei Q."/>
            <person name="Fang M."/>
            <person name="Yu H."/>
            <person name="Zhu C."/>
            <person name="Cai Y."/>
            <person name="He Y."/>
            <person name="Gan X."/>
            <person name="Zeng H."/>
            <person name="Yu D."/>
            <person name="Zhu Y."/>
            <person name="Jiang H."/>
            <person name="Qiu Q."/>
            <person name="Yang H."/>
            <person name="Zhang Y.E."/>
            <person name="Wang W."/>
            <person name="Zhu M."/>
            <person name="He S."/>
            <person name="Zhang G."/>
        </authorList>
    </citation>
    <scope>NUCLEOTIDE SEQUENCE</scope>
    <source>
        <strain evidence="10">Bchr_001</strain>
    </source>
</reference>
<feature type="non-terminal residue" evidence="10">
    <location>
        <position position="748"/>
    </location>
</feature>
<dbReference type="SUPFAM" id="SSF48264">
    <property type="entry name" value="Cytochrome P450"/>
    <property type="match status" value="1"/>
</dbReference>
<keyword evidence="8" id="KW-0812">Transmembrane</keyword>
<dbReference type="InterPro" id="IPR001128">
    <property type="entry name" value="Cyt_P450"/>
</dbReference>
<accession>A0ABS2YZQ2</accession>
<dbReference type="Pfam" id="PF01391">
    <property type="entry name" value="Collagen"/>
    <property type="match status" value="1"/>
</dbReference>